<proteinExistence type="inferred from homology"/>
<keyword evidence="2" id="KW-0521">NADP</keyword>
<dbReference type="InterPro" id="IPR002347">
    <property type="entry name" value="SDR_fam"/>
</dbReference>
<evidence type="ECO:0000313" key="5">
    <source>
        <dbReference type="EMBL" id="RYO57195.1"/>
    </source>
</evidence>
<dbReference type="SUPFAM" id="SSF51735">
    <property type="entry name" value="NAD(P)-binding Rossmann-fold domains"/>
    <property type="match status" value="1"/>
</dbReference>
<dbReference type="AlphaFoldDB" id="A0A4Q4RK43"/>
<dbReference type="OrthoDB" id="191139at2759"/>
<protein>
    <recommendedName>
        <fullName evidence="4">Ketoreductase domain-containing protein</fullName>
    </recommendedName>
</protein>
<dbReference type="PANTHER" id="PTHR24320:SF282">
    <property type="entry name" value="WW DOMAIN-CONTAINING OXIDOREDUCTASE"/>
    <property type="match status" value="1"/>
</dbReference>
<organism evidence="5 6">
    <name type="scientific">Alternaria arborescens</name>
    <dbReference type="NCBI Taxonomy" id="156630"/>
    <lineage>
        <taxon>Eukaryota</taxon>
        <taxon>Fungi</taxon>
        <taxon>Dikarya</taxon>
        <taxon>Ascomycota</taxon>
        <taxon>Pezizomycotina</taxon>
        <taxon>Dothideomycetes</taxon>
        <taxon>Pleosporomycetidae</taxon>
        <taxon>Pleosporales</taxon>
        <taxon>Pleosporineae</taxon>
        <taxon>Pleosporaceae</taxon>
        <taxon>Alternaria</taxon>
        <taxon>Alternaria sect. Alternaria</taxon>
    </lineage>
</organism>
<evidence type="ECO:0000256" key="2">
    <source>
        <dbReference type="ARBA" id="ARBA00022857"/>
    </source>
</evidence>
<evidence type="ECO:0000256" key="1">
    <source>
        <dbReference type="ARBA" id="ARBA00006484"/>
    </source>
</evidence>
<dbReference type="InterPro" id="IPR057326">
    <property type="entry name" value="KR_dom"/>
</dbReference>
<evidence type="ECO:0000259" key="4">
    <source>
        <dbReference type="SMART" id="SM00822"/>
    </source>
</evidence>
<dbReference type="EMBL" id="PEJP01000033">
    <property type="protein sequence ID" value="RYO57195.1"/>
    <property type="molecule type" value="Genomic_DNA"/>
</dbReference>
<dbReference type="GO" id="GO:0016491">
    <property type="term" value="F:oxidoreductase activity"/>
    <property type="evidence" value="ECO:0007669"/>
    <property type="project" value="UniProtKB-KW"/>
</dbReference>
<comment type="similarity">
    <text evidence="1">Belongs to the short-chain dehydrogenases/reductases (SDR) family.</text>
</comment>
<dbReference type="SMART" id="SM00822">
    <property type="entry name" value="PKS_KR"/>
    <property type="match status" value="1"/>
</dbReference>
<dbReference type="PRINTS" id="PR00081">
    <property type="entry name" value="GDHRDH"/>
</dbReference>
<comment type="caution">
    <text evidence="5">The sequence shown here is derived from an EMBL/GenBank/DDBJ whole genome shotgun (WGS) entry which is preliminary data.</text>
</comment>
<evidence type="ECO:0000256" key="3">
    <source>
        <dbReference type="ARBA" id="ARBA00023002"/>
    </source>
</evidence>
<dbReference type="CDD" id="cd05327">
    <property type="entry name" value="retinol-DH_like_SDR_c_like"/>
    <property type="match status" value="1"/>
</dbReference>
<keyword evidence="6" id="KW-1185">Reference proteome</keyword>
<dbReference type="Gene3D" id="3.40.50.720">
    <property type="entry name" value="NAD(P)-binding Rossmann-like Domain"/>
    <property type="match status" value="1"/>
</dbReference>
<keyword evidence="3" id="KW-0560">Oxidoreductase</keyword>
<gene>
    <name evidence="5" type="ORF">AA0113_g8235</name>
</gene>
<accession>A0A4Q4RK43</accession>
<sequence>MLSSTFNPDNGIPDLSGKVYVVTGGNSGIGKQTVLHLAQHNAKVYLTARSSEKAQRAIEEIRAQTKRTDLSIAVLVMDMLDLQSVKSAAQQLLREEDKLHGIVNNAGIMAVANETSKDGYELQWQTNYIAHWLFTYLLTPLLQSTATTEPVGTVRIVNVSSANHRMAPSEGIVFGDINLQGSGYSPWVRYGQSKLANYLHALSLHQMLSTKGIWTSSLHPGIIDTNLTDHVDMPGISILSSSPMRCLFRAVGFMISADKGSWTQLFAVAGTDFTAEMSGGYLDPIAKKGKITMPRNAPDDLGERLWKWTDEEMKAKGYIG</sequence>
<dbReference type="Proteomes" id="UP000293823">
    <property type="component" value="Unassembled WGS sequence"/>
</dbReference>
<name>A0A4Q4RK43_9PLEO</name>
<dbReference type="PANTHER" id="PTHR24320">
    <property type="entry name" value="RETINOL DEHYDROGENASE"/>
    <property type="match status" value="1"/>
</dbReference>
<reference evidence="6" key="1">
    <citation type="journal article" date="2019" name="bioRxiv">
        <title>Genomics, evolutionary history and diagnostics of the Alternaria alternata species group including apple and Asian pear pathotypes.</title>
        <authorList>
            <person name="Armitage A.D."/>
            <person name="Cockerton H.M."/>
            <person name="Sreenivasaprasad S."/>
            <person name="Woodhall J.W."/>
            <person name="Lane C.R."/>
            <person name="Harrison R.J."/>
            <person name="Clarkson J.P."/>
        </authorList>
    </citation>
    <scope>NUCLEOTIDE SEQUENCE [LARGE SCALE GENOMIC DNA]</scope>
    <source>
        <strain evidence="6">RGR 97.0016</strain>
    </source>
</reference>
<dbReference type="Pfam" id="PF00106">
    <property type="entry name" value="adh_short"/>
    <property type="match status" value="1"/>
</dbReference>
<feature type="domain" description="Ketoreductase" evidence="4">
    <location>
        <begin position="18"/>
        <end position="180"/>
    </location>
</feature>
<dbReference type="InterPro" id="IPR036291">
    <property type="entry name" value="NAD(P)-bd_dom_sf"/>
</dbReference>
<evidence type="ECO:0000313" key="6">
    <source>
        <dbReference type="Proteomes" id="UP000293823"/>
    </source>
</evidence>